<accession>A0A6J4U7W5</accession>
<dbReference type="AlphaFoldDB" id="A0A6J4U7W5"/>
<reference evidence="1" key="1">
    <citation type="submission" date="2020-02" db="EMBL/GenBank/DDBJ databases">
        <authorList>
            <person name="Meier V. D."/>
        </authorList>
    </citation>
    <scope>NUCLEOTIDE SEQUENCE</scope>
    <source>
        <strain evidence="1">AVDCRST_MAG43</strain>
    </source>
</reference>
<feature type="non-terminal residue" evidence="1">
    <location>
        <position position="1"/>
    </location>
</feature>
<organism evidence="1">
    <name type="scientific">uncultured Thermomicrobiales bacterium</name>
    <dbReference type="NCBI Taxonomy" id="1645740"/>
    <lineage>
        <taxon>Bacteria</taxon>
        <taxon>Pseudomonadati</taxon>
        <taxon>Thermomicrobiota</taxon>
        <taxon>Thermomicrobia</taxon>
        <taxon>Thermomicrobiales</taxon>
        <taxon>environmental samples</taxon>
    </lineage>
</organism>
<dbReference type="EMBL" id="CADCWI010000017">
    <property type="protein sequence ID" value="CAA9543231.1"/>
    <property type="molecule type" value="Genomic_DNA"/>
</dbReference>
<name>A0A6J4U7W5_9BACT</name>
<gene>
    <name evidence="1" type="ORF">AVDCRST_MAG43-327</name>
</gene>
<protein>
    <submittedName>
        <fullName evidence="1">Uncharacterized protein</fullName>
    </submittedName>
</protein>
<proteinExistence type="predicted"/>
<evidence type="ECO:0000313" key="1">
    <source>
        <dbReference type="EMBL" id="CAA9543231.1"/>
    </source>
</evidence>
<feature type="non-terminal residue" evidence="1">
    <location>
        <position position="65"/>
    </location>
</feature>
<sequence>GWRIPGLVWNRRWRRRLQHIACLSALREENAAGDPVWRLVHDVRRPDDAVRAWCDRSRHRFEQYL</sequence>